<sequence length="262" mass="27844">MHGRLVSVTETPRDNIQEDGLLLAFPMVQELFSEGYINNFPKGHSYWKLKQQLSNWGASHQKKQPDHENSHSPQDPQPSTCPDKNNIGVNDNHSENSITVSAKENSTTSSSVITTNGVVHLPQNAATVSAKENSTTSSSVAAATAQSPAPVSPETTGVLPVSFQDTSGPKPCSDAQEIIALPEGKAVPTTISPPETIAALDTIPNDSPVPVVPVISTSTVASTNQISSLTTDQATTSKQTLSELEQAEILRKVLEILNSINM</sequence>
<dbReference type="GO" id="GO:0070062">
    <property type="term" value="C:extracellular exosome"/>
    <property type="evidence" value="ECO:0007669"/>
    <property type="project" value="TreeGrafter"/>
</dbReference>
<protein>
    <submittedName>
        <fullName evidence="2">Uncharacterized protein</fullName>
    </submittedName>
</protein>
<name>A0A061IG53_CRIGR</name>
<feature type="compositionally biased region" description="Polar residues" evidence="1">
    <location>
        <begin position="71"/>
        <end position="94"/>
    </location>
</feature>
<dbReference type="PANTHER" id="PTHR41683">
    <property type="entry name" value="MUCIN-7"/>
    <property type="match status" value="1"/>
</dbReference>
<reference evidence="3" key="1">
    <citation type="journal article" date="2013" name="Nat. Biotechnol.">
        <title>Chinese hamster genome sequenced from sorted chromosomes.</title>
        <authorList>
            <person name="Brinkrolf K."/>
            <person name="Rupp O."/>
            <person name="Laux H."/>
            <person name="Kollin F."/>
            <person name="Ernst W."/>
            <person name="Linke B."/>
            <person name="Kofler R."/>
            <person name="Romand S."/>
            <person name="Hesse F."/>
            <person name="Budach W.E."/>
            <person name="Galosy S."/>
            <person name="Muller D."/>
            <person name="Noll T."/>
            <person name="Wienberg J."/>
            <person name="Jostock T."/>
            <person name="Leonard M."/>
            <person name="Grillari J."/>
            <person name="Tauch A."/>
            <person name="Goesmann A."/>
            <person name="Helk B."/>
            <person name="Mott J.E."/>
            <person name="Puhler A."/>
            <person name="Borth N."/>
        </authorList>
    </citation>
    <scope>NUCLEOTIDE SEQUENCE [LARGE SCALE GENOMIC DNA]</scope>
    <source>
        <strain evidence="3">17A/GY</strain>
    </source>
</reference>
<organism evidence="2 3">
    <name type="scientific">Cricetulus griseus</name>
    <name type="common">Chinese hamster</name>
    <name type="synonym">Cricetulus barabensis griseus</name>
    <dbReference type="NCBI Taxonomy" id="10029"/>
    <lineage>
        <taxon>Eukaryota</taxon>
        <taxon>Metazoa</taxon>
        <taxon>Chordata</taxon>
        <taxon>Craniata</taxon>
        <taxon>Vertebrata</taxon>
        <taxon>Euteleostomi</taxon>
        <taxon>Mammalia</taxon>
        <taxon>Eutheria</taxon>
        <taxon>Euarchontoglires</taxon>
        <taxon>Glires</taxon>
        <taxon>Rodentia</taxon>
        <taxon>Myomorpha</taxon>
        <taxon>Muroidea</taxon>
        <taxon>Cricetidae</taxon>
        <taxon>Cricetinae</taxon>
        <taxon>Cricetulus</taxon>
    </lineage>
</organism>
<dbReference type="PANTHER" id="PTHR41683:SF1">
    <property type="entry name" value="MUCIN-7"/>
    <property type="match status" value="1"/>
</dbReference>
<gene>
    <name evidence="2" type="ORF">H671_1g3722</name>
</gene>
<evidence type="ECO:0000256" key="1">
    <source>
        <dbReference type="SAM" id="MobiDB-lite"/>
    </source>
</evidence>
<accession>A0A061IG53</accession>
<dbReference type="InterPro" id="IPR033529">
    <property type="entry name" value="MUC7"/>
</dbReference>
<dbReference type="AlphaFoldDB" id="A0A061IG53"/>
<evidence type="ECO:0000313" key="2">
    <source>
        <dbReference type="EMBL" id="ERE87527.1"/>
    </source>
</evidence>
<feature type="region of interest" description="Disordered" evidence="1">
    <location>
        <begin position="56"/>
        <end position="94"/>
    </location>
</feature>
<proteinExistence type="predicted"/>
<evidence type="ECO:0000313" key="3">
    <source>
        <dbReference type="Proteomes" id="UP000030759"/>
    </source>
</evidence>
<dbReference type="Proteomes" id="UP000030759">
    <property type="component" value="Unassembled WGS sequence"/>
</dbReference>
<dbReference type="EMBL" id="KE667092">
    <property type="protein sequence ID" value="ERE87527.1"/>
    <property type="molecule type" value="Genomic_DNA"/>
</dbReference>